<feature type="compositionally biased region" description="Basic residues" evidence="4">
    <location>
        <begin position="534"/>
        <end position="546"/>
    </location>
</feature>
<comment type="similarity">
    <text evidence="1">Belongs to the type-1 OGG1 family.</text>
</comment>
<name>A0ABP1FZ55_9CHLO</name>
<evidence type="ECO:0000256" key="4">
    <source>
        <dbReference type="SAM" id="MobiDB-lite"/>
    </source>
</evidence>
<dbReference type="CDD" id="cd00056">
    <property type="entry name" value="ENDO3c"/>
    <property type="match status" value="1"/>
</dbReference>
<dbReference type="InterPro" id="IPR003265">
    <property type="entry name" value="HhH-GPD_domain"/>
</dbReference>
<gene>
    <name evidence="5" type="primary">g7954</name>
    <name evidence="5" type="ORF">VP750_LOCUS6832</name>
</gene>
<sequence length="546" mass="59248">MRRRSRSAAQPNSVLHVEAPSSFDLGLAVSSYGFFMLPPNQWVKAEAPSKAGFKRPLRLPGEESVEVMITQEECEPSAGLDVAVETPSELSDADEDFLREQVIRMLRLRPADTEQIKAFQSMHEEAQQESFGHMFRSPTLWEDMVKSITLCNCGWGRTISMNAALCAEIGRGAFPTPRQVLAAGPEALQSKCGVGYRAKTICGLAQQVIDGPVDALEAEAGSLNAAELYKRVLSFSGMGPFTAANVLQLLGHFERIAADSETLRHLKQFHKPPGLTAKNLQEVAQKVYERFHPYQYLAYWYEMRRTYEDLFGCLTEMDPQDYARATGHIMRNCPAGVVRPLGSPAARSDPPTCPLTASQPPATAAISNEPLLASPPGEGPSQAEDEIQSSSSATAAGSYEEETLQQHQPAARRQRRTRKATKAVIDAGLQSLADAQEAVAGSGKVEVIRHLETPDQAAVRDAVQQKLEGSAAAPATRRRQSKRSAQAGESPGQQAATSQRKRQPAAAGQAASGIEHDLGKAGPSAPVTPEYQHRTKQGRTRRKVSA</sequence>
<keyword evidence="6" id="KW-1185">Reference proteome</keyword>
<organism evidence="5 6">
    <name type="scientific">Coccomyxa viridis</name>
    <dbReference type="NCBI Taxonomy" id="1274662"/>
    <lineage>
        <taxon>Eukaryota</taxon>
        <taxon>Viridiplantae</taxon>
        <taxon>Chlorophyta</taxon>
        <taxon>core chlorophytes</taxon>
        <taxon>Trebouxiophyceae</taxon>
        <taxon>Trebouxiophyceae incertae sedis</taxon>
        <taxon>Coccomyxaceae</taxon>
        <taxon>Coccomyxa</taxon>
    </lineage>
</organism>
<feature type="compositionally biased region" description="Basic residues" evidence="4">
    <location>
        <begin position="410"/>
        <end position="419"/>
    </location>
</feature>
<feature type="region of interest" description="Disordered" evidence="4">
    <location>
        <begin position="460"/>
        <end position="546"/>
    </location>
</feature>
<reference evidence="5 6" key="1">
    <citation type="submission" date="2024-06" db="EMBL/GenBank/DDBJ databases">
        <authorList>
            <person name="Kraege A."/>
            <person name="Thomma B."/>
        </authorList>
    </citation>
    <scope>NUCLEOTIDE SEQUENCE [LARGE SCALE GENOMIC DNA]</scope>
</reference>
<feature type="region of interest" description="Disordered" evidence="4">
    <location>
        <begin position="341"/>
        <end position="419"/>
    </location>
</feature>
<dbReference type="EC" id="4.2.99.18" evidence="2"/>
<dbReference type="PANTHER" id="PTHR10242:SF4">
    <property type="entry name" value="OS07G0657600 PROTEIN"/>
    <property type="match status" value="1"/>
</dbReference>
<comment type="catalytic activity">
    <reaction evidence="3">
        <text>2'-deoxyribonucleotide-(2'-deoxyribose 5'-phosphate)-2'-deoxyribonucleotide-DNA = a 3'-end 2'-deoxyribonucleotide-(2,3-dehydro-2,3-deoxyribose 5'-phosphate)-DNA + a 5'-end 5'-phospho-2'-deoxyribonucleoside-DNA + H(+)</text>
        <dbReference type="Rhea" id="RHEA:66592"/>
        <dbReference type="Rhea" id="RHEA-COMP:13180"/>
        <dbReference type="Rhea" id="RHEA-COMP:16897"/>
        <dbReference type="Rhea" id="RHEA-COMP:17067"/>
        <dbReference type="ChEBI" id="CHEBI:15378"/>
        <dbReference type="ChEBI" id="CHEBI:136412"/>
        <dbReference type="ChEBI" id="CHEBI:157695"/>
        <dbReference type="ChEBI" id="CHEBI:167181"/>
        <dbReference type="EC" id="4.2.99.18"/>
    </reaction>
</comment>
<evidence type="ECO:0000256" key="3">
    <source>
        <dbReference type="ARBA" id="ARBA00044632"/>
    </source>
</evidence>
<accession>A0ABP1FZ55</accession>
<dbReference type="PANTHER" id="PTHR10242">
    <property type="entry name" value="8-OXOGUANINE DNA GLYCOSYLASE"/>
    <property type="match status" value="1"/>
</dbReference>
<evidence type="ECO:0000313" key="6">
    <source>
        <dbReference type="Proteomes" id="UP001497392"/>
    </source>
</evidence>
<dbReference type="Gene3D" id="1.10.340.30">
    <property type="entry name" value="Hypothetical protein, domain 2"/>
    <property type="match status" value="1"/>
</dbReference>
<dbReference type="InterPro" id="IPR052054">
    <property type="entry name" value="Oxidative_DNA_repair_enzyme"/>
</dbReference>
<evidence type="ECO:0000256" key="2">
    <source>
        <dbReference type="ARBA" id="ARBA00012720"/>
    </source>
</evidence>
<protein>
    <recommendedName>
        <fullName evidence="2">DNA-(apurinic or apyrimidinic site) lyase</fullName>
        <ecNumber evidence="2">4.2.99.18</ecNumber>
    </recommendedName>
</protein>
<dbReference type="SUPFAM" id="SSF48150">
    <property type="entry name" value="DNA-glycosylase"/>
    <property type="match status" value="1"/>
</dbReference>
<dbReference type="Proteomes" id="UP001497392">
    <property type="component" value="Unassembled WGS sequence"/>
</dbReference>
<comment type="caution">
    <text evidence="5">The sequence shown here is derived from an EMBL/GenBank/DDBJ whole genome shotgun (WGS) entry which is preliminary data.</text>
</comment>
<dbReference type="InterPro" id="IPR011257">
    <property type="entry name" value="DNA_glycosylase"/>
</dbReference>
<dbReference type="EMBL" id="CAXHTA020000012">
    <property type="protein sequence ID" value="CAL5225173.1"/>
    <property type="molecule type" value="Genomic_DNA"/>
</dbReference>
<evidence type="ECO:0000313" key="5">
    <source>
        <dbReference type="EMBL" id="CAL5225173.1"/>
    </source>
</evidence>
<evidence type="ECO:0000256" key="1">
    <source>
        <dbReference type="ARBA" id="ARBA00010679"/>
    </source>
</evidence>
<proteinExistence type="inferred from homology"/>